<name>A0A4C1X500_EUMVA</name>
<evidence type="ECO:0000313" key="2">
    <source>
        <dbReference type="Proteomes" id="UP000299102"/>
    </source>
</evidence>
<protein>
    <recommendedName>
        <fullName evidence="3">115 kDa protein in type-1 retrotransposable element R1DM</fullName>
    </recommendedName>
</protein>
<dbReference type="EMBL" id="BGZK01000714">
    <property type="protein sequence ID" value="GBP57367.1"/>
    <property type="molecule type" value="Genomic_DNA"/>
</dbReference>
<dbReference type="Proteomes" id="UP000299102">
    <property type="component" value="Unassembled WGS sequence"/>
</dbReference>
<evidence type="ECO:0000313" key="1">
    <source>
        <dbReference type="EMBL" id="GBP57367.1"/>
    </source>
</evidence>
<sequence length="150" mass="16883">MVVTKKWKYDDLVVHMNGEKISLVGEIRLHGQTIDRKLTFIPLVAKTCKKAANIYRVLAPVAKPIVLYASCAWAPATGKFGVRKMLDVVQRSVALKACRAHHTVSLHGALILSRLLPLDIRVKEAAWLYEVKRGKDLGDIFVDRELERLV</sequence>
<proteinExistence type="predicted"/>
<accession>A0A4C1X500</accession>
<organism evidence="1 2">
    <name type="scientific">Eumeta variegata</name>
    <name type="common">Bagworm moth</name>
    <name type="synonym">Eumeta japonica</name>
    <dbReference type="NCBI Taxonomy" id="151549"/>
    <lineage>
        <taxon>Eukaryota</taxon>
        <taxon>Metazoa</taxon>
        <taxon>Ecdysozoa</taxon>
        <taxon>Arthropoda</taxon>
        <taxon>Hexapoda</taxon>
        <taxon>Insecta</taxon>
        <taxon>Pterygota</taxon>
        <taxon>Neoptera</taxon>
        <taxon>Endopterygota</taxon>
        <taxon>Lepidoptera</taxon>
        <taxon>Glossata</taxon>
        <taxon>Ditrysia</taxon>
        <taxon>Tineoidea</taxon>
        <taxon>Psychidae</taxon>
        <taxon>Oiketicinae</taxon>
        <taxon>Eumeta</taxon>
    </lineage>
</organism>
<dbReference type="AlphaFoldDB" id="A0A4C1X500"/>
<gene>
    <name evidence="1" type="ORF">EVAR_27397_1</name>
</gene>
<dbReference type="OrthoDB" id="411823at2759"/>
<evidence type="ECO:0008006" key="3">
    <source>
        <dbReference type="Google" id="ProtNLM"/>
    </source>
</evidence>
<comment type="caution">
    <text evidence="1">The sequence shown here is derived from an EMBL/GenBank/DDBJ whole genome shotgun (WGS) entry which is preliminary data.</text>
</comment>
<reference evidence="1 2" key="1">
    <citation type="journal article" date="2019" name="Commun. Biol.">
        <title>The bagworm genome reveals a unique fibroin gene that provides high tensile strength.</title>
        <authorList>
            <person name="Kono N."/>
            <person name="Nakamura H."/>
            <person name="Ohtoshi R."/>
            <person name="Tomita M."/>
            <person name="Numata K."/>
            <person name="Arakawa K."/>
        </authorList>
    </citation>
    <scope>NUCLEOTIDE SEQUENCE [LARGE SCALE GENOMIC DNA]</scope>
</reference>
<keyword evidence="2" id="KW-1185">Reference proteome</keyword>